<evidence type="ECO:0000313" key="1">
    <source>
        <dbReference type="EMBL" id="KAF7378026.1"/>
    </source>
</evidence>
<comment type="caution">
    <text evidence="1">The sequence shown here is derived from an EMBL/GenBank/DDBJ whole genome shotgun (WGS) entry which is preliminary data.</text>
</comment>
<gene>
    <name evidence="1" type="ORF">MSAN_00226500</name>
</gene>
<dbReference type="OrthoDB" id="2501483at2759"/>
<dbReference type="Proteomes" id="UP000623467">
    <property type="component" value="Unassembled WGS sequence"/>
</dbReference>
<dbReference type="AlphaFoldDB" id="A0A8H7DNV7"/>
<name>A0A8H7DNV7_9AGAR</name>
<proteinExistence type="predicted"/>
<dbReference type="EMBL" id="JACAZH010000001">
    <property type="protein sequence ID" value="KAF7378026.1"/>
    <property type="molecule type" value="Genomic_DNA"/>
</dbReference>
<keyword evidence="2" id="KW-1185">Reference proteome</keyword>
<organism evidence="1 2">
    <name type="scientific">Mycena sanguinolenta</name>
    <dbReference type="NCBI Taxonomy" id="230812"/>
    <lineage>
        <taxon>Eukaryota</taxon>
        <taxon>Fungi</taxon>
        <taxon>Dikarya</taxon>
        <taxon>Basidiomycota</taxon>
        <taxon>Agaricomycotina</taxon>
        <taxon>Agaricomycetes</taxon>
        <taxon>Agaricomycetidae</taxon>
        <taxon>Agaricales</taxon>
        <taxon>Marasmiineae</taxon>
        <taxon>Mycenaceae</taxon>
        <taxon>Mycena</taxon>
    </lineage>
</organism>
<sequence>MFLTISSCLRPYITISTRHFTPDNWNVTRLIRKEDTMNGFFLYSLLLDKTEQGGILVLPHDEASQSDRLQPALAERNSAMEGTTHMHAIFAFMSSKTRTAS</sequence>
<reference evidence="1" key="1">
    <citation type="submission" date="2020-05" db="EMBL/GenBank/DDBJ databases">
        <title>Mycena genomes resolve the evolution of fungal bioluminescence.</title>
        <authorList>
            <person name="Tsai I.J."/>
        </authorList>
    </citation>
    <scope>NUCLEOTIDE SEQUENCE</scope>
    <source>
        <strain evidence="1">160909Yilan</strain>
    </source>
</reference>
<evidence type="ECO:0000313" key="2">
    <source>
        <dbReference type="Proteomes" id="UP000623467"/>
    </source>
</evidence>
<accession>A0A8H7DNV7</accession>
<protein>
    <submittedName>
        <fullName evidence="1">Uncharacterized protein</fullName>
    </submittedName>
</protein>